<keyword evidence="3" id="KW-1185">Reference proteome</keyword>
<protein>
    <submittedName>
        <fullName evidence="2">Uncharacterized protein</fullName>
    </submittedName>
</protein>
<accession>A0A839VAP0</accession>
<dbReference type="AlphaFoldDB" id="A0A839VAP0"/>
<sequence length="168" mass="17166">MSDRHLHFSRTARRWLLVVALATPAAGLQADDGTSGARLNPGVLPGDIVILRDVDSAVYGQVERHAGEITSRVNARHGALEAQQRLIGIQAISLSDERAASIHGGVQGSIHHLHRALGTHPGMGARATGSASRAPSVLGGSAGGSVRSLTSGIADTLDGALAPLTGGR</sequence>
<feature type="signal peptide" evidence="1">
    <location>
        <begin position="1"/>
        <end position="30"/>
    </location>
</feature>
<name>A0A839VAP0_9GAMM</name>
<keyword evidence="1" id="KW-0732">Signal</keyword>
<comment type="caution">
    <text evidence="2">The sequence shown here is derived from an EMBL/GenBank/DDBJ whole genome shotgun (WGS) entry which is preliminary data.</text>
</comment>
<evidence type="ECO:0000313" key="3">
    <source>
        <dbReference type="Proteomes" id="UP000547614"/>
    </source>
</evidence>
<evidence type="ECO:0000256" key="1">
    <source>
        <dbReference type="SAM" id="SignalP"/>
    </source>
</evidence>
<dbReference type="RefSeq" id="WP_183324325.1">
    <property type="nucleotide sequence ID" value="NZ_JACHXP010000003.1"/>
</dbReference>
<gene>
    <name evidence="2" type="ORF">FHR94_000800</name>
</gene>
<evidence type="ECO:0000313" key="2">
    <source>
        <dbReference type="EMBL" id="MBB3189576.1"/>
    </source>
</evidence>
<feature type="chain" id="PRO_5033021058" evidence="1">
    <location>
        <begin position="31"/>
        <end position="168"/>
    </location>
</feature>
<dbReference type="EMBL" id="JACHXP010000003">
    <property type="protein sequence ID" value="MBB3189576.1"/>
    <property type="molecule type" value="Genomic_DNA"/>
</dbReference>
<reference evidence="2 3" key="1">
    <citation type="submission" date="2020-08" db="EMBL/GenBank/DDBJ databases">
        <title>Genomic Encyclopedia of Type Strains, Phase III (KMG-III): the genomes of soil and plant-associated and newly described type strains.</title>
        <authorList>
            <person name="Whitman W."/>
        </authorList>
    </citation>
    <scope>NUCLEOTIDE SEQUENCE [LARGE SCALE GENOMIC DNA]</scope>
    <source>
        <strain evidence="2 3">CECT 7282</strain>
    </source>
</reference>
<organism evidence="2 3">
    <name type="scientific">Halomonas cerina</name>
    <dbReference type="NCBI Taxonomy" id="447424"/>
    <lineage>
        <taxon>Bacteria</taxon>
        <taxon>Pseudomonadati</taxon>
        <taxon>Pseudomonadota</taxon>
        <taxon>Gammaproteobacteria</taxon>
        <taxon>Oceanospirillales</taxon>
        <taxon>Halomonadaceae</taxon>
        <taxon>Halomonas</taxon>
    </lineage>
</organism>
<proteinExistence type="predicted"/>
<dbReference type="Proteomes" id="UP000547614">
    <property type="component" value="Unassembled WGS sequence"/>
</dbReference>